<dbReference type="GO" id="GO:0005782">
    <property type="term" value="C:peroxisomal matrix"/>
    <property type="evidence" value="ECO:0007669"/>
    <property type="project" value="UniProtKB-SubCell"/>
</dbReference>
<keyword evidence="3" id="KW-1133">Transmembrane helix</keyword>
<dbReference type="Pfam" id="PF13622">
    <property type="entry name" value="4HBT_3"/>
    <property type="match status" value="1"/>
</dbReference>
<evidence type="ECO:0000256" key="1">
    <source>
        <dbReference type="ARBA" id="ARBA00006538"/>
    </source>
</evidence>
<dbReference type="EMBL" id="JAPDMZ010000108">
    <property type="protein sequence ID" value="KAK0549632.1"/>
    <property type="molecule type" value="Genomic_DNA"/>
</dbReference>
<comment type="similarity">
    <text evidence="1">Belongs to the C/M/P thioester hydrolase family.</text>
</comment>
<dbReference type="SUPFAM" id="SSF54637">
    <property type="entry name" value="Thioesterase/thiol ester dehydrase-isomerase"/>
    <property type="match status" value="2"/>
</dbReference>
<dbReference type="InterPro" id="IPR049449">
    <property type="entry name" value="TesB_ACOT8-like_N"/>
</dbReference>
<evidence type="ECO:0000313" key="7">
    <source>
        <dbReference type="Proteomes" id="UP001176517"/>
    </source>
</evidence>
<dbReference type="InterPro" id="IPR003703">
    <property type="entry name" value="Acyl_CoA_thio"/>
</dbReference>
<dbReference type="InterPro" id="IPR042171">
    <property type="entry name" value="Acyl-CoA_hotdog"/>
</dbReference>
<name>A0AAN6GP09_9BASI</name>
<accession>A0AAN6GP09</accession>
<dbReference type="GO" id="GO:0006637">
    <property type="term" value="P:acyl-CoA metabolic process"/>
    <property type="evidence" value="ECO:0007669"/>
    <property type="project" value="InterPro"/>
</dbReference>
<gene>
    <name evidence="6" type="ORF">OC846_003983</name>
</gene>
<feature type="domain" description="Acyl-CoA thioesterase-like C-terminal" evidence="5">
    <location>
        <begin position="280"/>
        <end position="364"/>
    </location>
</feature>
<dbReference type="Pfam" id="PF20789">
    <property type="entry name" value="4HBT_3C"/>
    <property type="match status" value="1"/>
</dbReference>
<dbReference type="InterPro" id="IPR029069">
    <property type="entry name" value="HotDog_dom_sf"/>
</dbReference>
<organism evidence="6 7">
    <name type="scientific">Tilletia horrida</name>
    <dbReference type="NCBI Taxonomy" id="155126"/>
    <lineage>
        <taxon>Eukaryota</taxon>
        <taxon>Fungi</taxon>
        <taxon>Dikarya</taxon>
        <taxon>Basidiomycota</taxon>
        <taxon>Ustilaginomycotina</taxon>
        <taxon>Exobasidiomycetes</taxon>
        <taxon>Tilletiales</taxon>
        <taxon>Tilletiaceae</taxon>
        <taxon>Tilletia</taxon>
    </lineage>
</organism>
<comment type="caution">
    <text evidence="6">The sequence shown here is derived from an EMBL/GenBank/DDBJ whole genome shotgun (WGS) entry which is preliminary data.</text>
</comment>
<protein>
    <recommendedName>
        <fullName evidence="8">Thioesterase domain-containing protein</fullName>
    </recommendedName>
</protein>
<proteinExistence type="inferred from homology"/>
<keyword evidence="2" id="KW-0378">Hydrolase</keyword>
<evidence type="ECO:0000259" key="4">
    <source>
        <dbReference type="Pfam" id="PF13622"/>
    </source>
</evidence>
<evidence type="ECO:0000313" key="6">
    <source>
        <dbReference type="EMBL" id="KAK0549632.1"/>
    </source>
</evidence>
<keyword evidence="7" id="KW-1185">Reference proteome</keyword>
<reference evidence="6" key="1">
    <citation type="journal article" date="2023" name="PhytoFront">
        <title>Draft Genome Resources of Seven Strains of Tilletia horrida, Causal Agent of Kernel Smut of Rice.</title>
        <authorList>
            <person name="Khanal S."/>
            <person name="Antony Babu S."/>
            <person name="Zhou X.G."/>
        </authorList>
    </citation>
    <scope>NUCLEOTIDE SEQUENCE</scope>
    <source>
        <strain evidence="6">TX6</strain>
    </source>
</reference>
<evidence type="ECO:0000259" key="5">
    <source>
        <dbReference type="Pfam" id="PF20789"/>
    </source>
</evidence>
<dbReference type="GO" id="GO:0047617">
    <property type="term" value="F:fatty acyl-CoA hydrolase activity"/>
    <property type="evidence" value="ECO:0007669"/>
    <property type="project" value="InterPro"/>
</dbReference>
<evidence type="ECO:0008006" key="8">
    <source>
        <dbReference type="Google" id="ProtNLM"/>
    </source>
</evidence>
<dbReference type="PANTHER" id="PTHR11066">
    <property type="entry name" value="ACYL-COA THIOESTERASE"/>
    <property type="match status" value="1"/>
</dbReference>
<dbReference type="AlphaFoldDB" id="A0AAN6GP09"/>
<dbReference type="GO" id="GO:0009062">
    <property type="term" value="P:fatty acid catabolic process"/>
    <property type="evidence" value="ECO:0007669"/>
    <property type="project" value="TreeGrafter"/>
</dbReference>
<evidence type="ECO:0000256" key="2">
    <source>
        <dbReference type="ARBA" id="ARBA00022801"/>
    </source>
</evidence>
<feature type="transmembrane region" description="Helical" evidence="3">
    <location>
        <begin position="36"/>
        <end position="60"/>
    </location>
</feature>
<dbReference type="PANTHER" id="PTHR11066:SF35">
    <property type="entry name" value="ACYL-COA THIOESTERASE II"/>
    <property type="match status" value="1"/>
</dbReference>
<keyword evidence="3" id="KW-0472">Membrane</keyword>
<feature type="domain" description="Acyl-CoA thioesterase-like N-terminal HotDog" evidence="4">
    <location>
        <begin position="50"/>
        <end position="139"/>
    </location>
</feature>
<dbReference type="Gene3D" id="2.40.160.210">
    <property type="entry name" value="Acyl-CoA thioesterase, double hotdog domain"/>
    <property type="match status" value="1"/>
</dbReference>
<sequence length="384" mass="42662">MSKPPQARRLPKDLPLYELFRIRKGRTSEASFDRTWAFETALVGFVAIPGSTIFGGIIFACSVQAAFESIVDELGLPAASKFALYSFQGAFTSPAFAHLPLKIAVESARTSRGFVTRVVRCFQEDPAKAGSRRNVLIAICDFNAKGRPSLVEFDTPPLDPTTGRPWLKASECPDPVQEVAAQTKQARADSDEATLNNLYLQSEFRSWFNGLCEYVCPPNSLTRDSYFTLGSTNPSTQDSLPIHKRRLADWSRVSADISESALSRISAEQPDCVPFRPESFQYVCLAFMLDTILPRALMAVAKVPLFSEETAVTLDFCMRFHRDHGLDATKWLLRETHSTVAASGRSLNVGTLWDEEGRIVATISEQCLNTPRKTPSNPKPRERL</sequence>
<keyword evidence="3" id="KW-0812">Transmembrane</keyword>
<dbReference type="Proteomes" id="UP001176517">
    <property type="component" value="Unassembled WGS sequence"/>
</dbReference>
<dbReference type="CDD" id="cd03444">
    <property type="entry name" value="Thioesterase_II_repeat1"/>
    <property type="match status" value="1"/>
</dbReference>
<evidence type="ECO:0000256" key="3">
    <source>
        <dbReference type="SAM" id="Phobius"/>
    </source>
</evidence>
<dbReference type="InterPro" id="IPR049450">
    <property type="entry name" value="ACOT8-like_C"/>
</dbReference>